<evidence type="ECO:0000256" key="1">
    <source>
        <dbReference type="SAM" id="SignalP"/>
    </source>
</evidence>
<protein>
    <recommendedName>
        <fullName evidence="4">DUF4440 domain-containing protein</fullName>
    </recommendedName>
</protein>
<keyword evidence="3" id="KW-1185">Reference proteome</keyword>
<keyword evidence="1" id="KW-0732">Signal</keyword>
<gene>
    <name evidence="2" type="ORF">OLEAN_C21600</name>
</gene>
<dbReference type="Proteomes" id="UP000032749">
    <property type="component" value="Chromosome"/>
</dbReference>
<dbReference type="OrthoDB" id="6119979at2"/>
<feature type="signal peptide" evidence="1">
    <location>
        <begin position="1"/>
        <end position="19"/>
    </location>
</feature>
<dbReference type="EMBL" id="FO203512">
    <property type="protein sequence ID" value="CCK76336.1"/>
    <property type="molecule type" value="Genomic_DNA"/>
</dbReference>
<reference evidence="2 3" key="1">
    <citation type="journal article" date="2013" name="Nat. Commun.">
        <title>Genome sequence and functional genomic analysis of the oil-degrading bacterium Oleispira antarctica.</title>
        <authorList>
            <person name="Kube M."/>
            <person name="Chernikova T.N."/>
            <person name="Al-Ramahi Y."/>
            <person name="Beloqui A."/>
            <person name="Lopez-Cortez N."/>
            <person name="Guazzaroni M.E."/>
            <person name="Heipieper H.J."/>
            <person name="Klages S."/>
            <person name="Kotsyurbenko O.R."/>
            <person name="Langer I."/>
            <person name="Nechitaylo T.Y."/>
            <person name="Lunsdorf H."/>
            <person name="Fernandez M."/>
            <person name="Juarez S."/>
            <person name="Ciordia S."/>
            <person name="Singer A."/>
            <person name="Kagan O."/>
            <person name="Egorova O."/>
            <person name="Petit P.A."/>
            <person name="Stogios P."/>
            <person name="Kim Y."/>
            <person name="Tchigvintsev A."/>
            <person name="Flick R."/>
            <person name="Denaro R."/>
            <person name="Genovese M."/>
            <person name="Albar J.P."/>
            <person name="Reva O.N."/>
            <person name="Martinez-Gomariz M."/>
            <person name="Tran H."/>
            <person name="Ferrer M."/>
            <person name="Savchenko A."/>
            <person name="Yakunin A.F."/>
            <person name="Yakimov M.M."/>
            <person name="Golyshina O.V."/>
            <person name="Reinhardt R."/>
            <person name="Golyshin P.N."/>
        </authorList>
    </citation>
    <scope>NUCLEOTIDE SEQUENCE [LARGE SCALE GENOMIC DNA]</scope>
</reference>
<dbReference type="KEGG" id="oai:OLEAN_C21600"/>
<proteinExistence type="predicted"/>
<name>R4YMV6_OLEAN</name>
<accession>R4YMV6</accession>
<evidence type="ECO:0008006" key="4">
    <source>
        <dbReference type="Google" id="ProtNLM"/>
    </source>
</evidence>
<dbReference type="AlphaFoldDB" id="R4YMV6"/>
<feature type="chain" id="PRO_5004374246" description="DUF4440 domain-containing protein" evidence="1">
    <location>
        <begin position="20"/>
        <end position="135"/>
    </location>
</feature>
<evidence type="ECO:0000313" key="3">
    <source>
        <dbReference type="Proteomes" id="UP000032749"/>
    </source>
</evidence>
<dbReference type="HOGENOM" id="CLU_1883645_0_0_6"/>
<organism evidence="2 3">
    <name type="scientific">Oleispira antarctica RB-8</name>
    <dbReference type="NCBI Taxonomy" id="698738"/>
    <lineage>
        <taxon>Bacteria</taxon>
        <taxon>Pseudomonadati</taxon>
        <taxon>Pseudomonadota</taxon>
        <taxon>Gammaproteobacteria</taxon>
        <taxon>Oceanospirillales</taxon>
        <taxon>Oceanospirillaceae</taxon>
        <taxon>Oleispira</taxon>
    </lineage>
</organism>
<evidence type="ECO:0000313" key="2">
    <source>
        <dbReference type="EMBL" id="CCK76336.1"/>
    </source>
</evidence>
<sequence>MISKIALLSLLLLSIASNADTASDIKQVVLDNLKYIQAEDIENSMATMHSQSPSYMATEEMLQQLLPIYDLKYEILKYSYIGEDDEYAYAKVLQKTSKISGPAFQTNKLEALQVFKKENGVWKLWTQANLSILFN</sequence>